<evidence type="ECO:0000313" key="2">
    <source>
        <dbReference type="EMBL" id="KAK6618401.1"/>
    </source>
</evidence>
<feature type="region of interest" description="Disordered" evidence="1">
    <location>
        <begin position="1"/>
        <end position="35"/>
    </location>
</feature>
<evidence type="ECO:0000313" key="3">
    <source>
        <dbReference type="EMBL" id="KAK6620349.1"/>
    </source>
</evidence>
<dbReference type="EMBL" id="JAWJWE010000042">
    <property type="protein sequence ID" value="KAK6618401.1"/>
    <property type="molecule type" value="Genomic_DNA"/>
</dbReference>
<dbReference type="Proteomes" id="UP001359485">
    <property type="component" value="Unassembled WGS sequence"/>
</dbReference>
<name>A0AAN8P1V3_POLSC</name>
<protein>
    <submittedName>
        <fullName evidence="2">Uncharacterized protein</fullName>
    </submittedName>
</protein>
<organism evidence="2 5">
    <name type="scientific">Polyplax serrata</name>
    <name type="common">Common mouse louse</name>
    <dbReference type="NCBI Taxonomy" id="468196"/>
    <lineage>
        <taxon>Eukaryota</taxon>
        <taxon>Metazoa</taxon>
        <taxon>Ecdysozoa</taxon>
        <taxon>Arthropoda</taxon>
        <taxon>Hexapoda</taxon>
        <taxon>Insecta</taxon>
        <taxon>Pterygota</taxon>
        <taxon>Neoptera</taxon>
        <taxon>Paraneoptera</taxon>
        <taxon>Psocodea</taxon>
        <taxon>Troctomorpha</taxon>
        <taxon>Phthiraptera</taxon>
        <taxon>Anoplura</taxon>
        <taxon>Polyplacidae</taxon>
        <taxon>Polyplax</taxon>
    </lineage>
</organism>
<comment type="caution">
    <text evidence="2">The sequence shown here is derived from an EMBL/GenBank/DDBJ whole genome shotgun (WGS) entry which is preliminary data.</text>
</comment>
<sequence length="95" mass="10974">MIPQNLTSPPSLSREFFTGNSKGHETNVEGATTESNRLSEPLKNCLYETEESIVRWKQKNIKDGFVIVDEAQLSKLIKREPIEKYYKLEQEPFAK</sequence>
<dbReference type="EMBL" id="JAWJWF010000048">
    <property type="protein sequence ID" value="KAK6620349.1"/>
    <property type="molecule type" value="Genomic_DNA"/>
</dbReference>
<feature type="compositionally biased region" description="Polar residues" evidence="1">
    <location>
        <begin position="1"/>
        <end position="11"/>
    </location>
</feature>
<keyword evidence="4" id="KW-1185">Reference proteome</keyword>
<proteinExistence type="predicted"/>
<evidence type="ECO:0000313" key="4">
    <source>
        <dbReference type="Proteomes" id="UP001359485"/>
    </source>
</evidence>
<evidence type="ECO:0000256" key="1">
    <source>
        <dbReference type="SAM" id="MobiDB-lite"/>
    </source>
</evidence>
<dbReference type="AlphaFoldDB" id="A0AAN8P1V3"/>
<evidence type="ECO:0000313" key="5">
    <source>
        <dbReference type="Proteomes" id="UP001372834"/>
    </source>
</evidence>
<reference evidence="2 5" key="1">
    <citation type="submission" date="2023-10" db="EMBL/GenBank/DDBJ databases">
        <title>Genomes of two closely related lineages of the louse Polyplax serrata with different host specificities.</title>
        <authorList>
            <person name="Martinu J."/>
            <person name="Tarabai H."/>
            <person name="Stefka J."/>
            <person name="Hypsa V."/>
        </authorList>
    </citation>
    <scope>NUCLEOTIDE SEQUENCE [LARGE SCALE GENOMIC DNA]</scope>
    <source>
        <strain evidence="3">98ZLc_SE</strain>
        <strain evidence="2">HR10_N</strain>
    </source>
</reference>
<accession>A0AAN8P1V3</accession>
<dbReference type="Proteomes" id="UP001372834">
    <property type="component" value="Unassembled WGS sequence"/>
</dbReference>
<gene>
    <name evidence="2" type="ORF">RUM43_013594</name>
    <name evidence="3" type="ORF">RUM44_006750</name>
</gene>